<dbReference type="EMBL" id="FPBH01000007">
    <property type="protein sequence ID" value="SFU00449.1"/>
    <property type="molecule type" value="Genomic_DNA"/>
</dbReference>
<sequence length="163" mass="18512">MATPISVANWFIHRLTNPDSGDNVTHLKVQKLLYFAQAWHLMLLERPLFEEGMQAWAHGPVVPSVFHVFKGLGWEALPVDGAAEGIDEESEEILEQVVDIYGDYSAKRLEQMTHAEDPWKLTRGDLPPEARCEEPIKLELIRDYYLRTYAEALNGQKAAQGSH</sequence>
<dbReference type="OrthoDB" id="9799173at2"/>
<name>A0A1I7CM54_9BURK</name>
<evidence type="ECO:0000313" key="3">
    <source>
        <dbReference type="Proteomes" id="UP000198844"/>
    </source>
</evidence>
<gene>
    <name evidence="2" type="ORF">SAMN05192563_100716</name>
</gene>
<dbReference type="InterPro" id="IPR025272">
    <property type="entry name" value="SocA_Panacea"/>
</dbReference>
<organism evidence="2 3">
    <name type="scientific">Paraburkholderia aspalathi</name>
    <dbReference type="NCBI Taxonomy" id="1324617"/>
    <lineage>
        <taxon>Bacteria</taxon>
        <taxon>Pseudomonadati</taxon>
        <taxon>Pseudomonadota</taxon>
        <taxon>Betaproteobacteria</taxon>
        <taxon>Burkholderiales</taxon>
        <taxon>Burkholderiaceae</taxon>
        <taxon>Paraburkholderia</taxon>
    </lineage>
</organism>
<dbReference type="Pfam" id="PF13274">
    <property type="entry name" value="SocA_Panacea"/>
    <property type="match status" value="1"/>
</dbReference>
<dbReference type="AlphaFoldDB" id="A0A1I7CM54"/>
<protein>
    <submittedName>
        <fullName evidence="2">Uncharacterized phage-associated protein</fullName>
    </submittedName>
</protein>
<dbReference type="Proteomes" id="UP000198844">
    <property type="component" value="Unassembled WGS sequence"/>
</dbReference>
<evidence type="ECO:0000313" key="2">
    <source>
        <dbReference type="EMBL" id="SFU00449.1"/>
    </source>
</evidence>
<reference evidence="2 3" key="1">
    <citation type="submission" date="2016-10" db="EMBL/GenBank/DDBJ databases">
        <authorList>
            <person name="de Groot N.N."/>
        </authorList>
    </citation>
    <scope>NUCLEOTIDE SEQUENCE [LARGE SCALE GENOMIC DNA]</scope>
    <source>
        <strain evidence="2 3">LMG 27731</strain>
    </source>
</reference>
<evidence type="ECO:0000259" key="1">
    <source>
        <dbReference type="Pfam" id="PF13274"/>
    </source>
</evidence>
<dbReference type="RefSeq" id="WP_093634701.1">
    <property type="nucleotide sequence ID" value="NZ_FPBH01000007.1"/>
</dbReference>
<proteinExistence type="predicted"/>
<feature type="domain" description="Antitoxin SocA-like Panacea" evidence="1">
    <location>
        <begin position="29"/>
        <end position="120"/>
    </location>
</feature>
<accession>A0A1I7CM54</accession>